<dbReference type="InterPro" id="IPR044925">
    <property type="entry name" value="His-Me_finger_sf"/>
</dbReference>
<reference evidence="1 2" key="1">
    <citation type="submission" date="2023-07" db="EMBL/GenBank/DDBJ databases">
        <title>Comparative genomics of wheat-associated soil bacteria to identify genetic determinants of phenazine resistance.</title>
        <authorList>
            <person name="Mouncey N."/>
        </authorList>
    </citation>
    <scope>NUCLEOTIDE SEQUENCE [LARGE SCALE GENOMIC DNA]</scope>
    <source>
        <strain evidence="1 2">V2I4</strain>
    </source>
</reference>
<protein>
    <submittedName>
        <fullName evidence="1">Uncharacterized protein</fullName>
    </submittedName>
</protein>
<organism evidence="1 2">
    <name type="scientific">Streptomyces umbrinus</name>
    <dbReference type="NCBI Taxonomy" id="67370"/>
    <lineage>
        <taxon>Bacteria</taxon>
        <taxon>Bacillati</taxon>
        <taxon>Actinomycetota</taxon>
        <taxon>Actinomycetes</taxon>
        <taxon>Kitasatosporales</taxon>
        <taxon>Streptomycetaceae</taxon>
        <taxon>Streptomyces</taxon>
        <taxon>Streptomyces phaeochromogenes group</taxon>
    </lineage>
</organism>
<dbReference type="EMBL" id="JAUSZI010000002">
    <property type="protein sequence ID" value="MDQ1025976.1"/>
    <property type="molecule type" value="Genomic_DNA"/>
</dbReference>
<dbReference type="SUPFAM" id="SSF54060">
    <property type="entry name" value="His-Me finger endonucleases"/>
    <property type="match status" value="1"/>
</dbReference>
<comment type="caution">
    <text evidence="1">The sequence shown here is derived from an EMBL/GenBank/DDBJ whole genome shotgun (WGS) entry which is preliminary data.</text>
</comment>
<gene>
    <name evidence="1" type="ORF">QF035_003558</name>
</gene>
<proteinExistence type="predicted"/>
<evidence type="ECO:0000313" key="1">
    <source>
        <dbReference type="EMBL" id="MDQ1025976.1"/>
    </source>
</evidence>
<evidence type="ECO:0000313" key="2">
    <source>
        <dbReference type="Proteomes" id="UP001230328"/>
    </source>
</evidence>
<keyword evidence="2" id="KW-1185">Reference proteome</keyword>
<dbReference type="InterPro" id="IPR038563">
    <property type="entry name" value="Endonuclease_7_sf"/>
</dbReference>
<dbReference type="InterPro" id="IPR004211">
    <property type="entry name" value="Endonuclease_7"/>
</dbReference>
<sequence length="101" mass="11244">MDIDHDHACCPGSGSCGDCVRGLVCNNCNMHGLGWYEALPPELRTFDLLNEYLADPPAKRLRAELVLSVRWMRQAFSAHSRRAALLEKSATFLSSGSSVYW</sequence>
<accession>A0ABU0STD5</accession>
<dbReference type="Proteomes" id="UP001230328">
    <property type="component" value="Unassembled WGS sequence"/>
</dbReference>
<name>A0ABU0STD5_9ACTN</name>
<dbReference type="Gene3D" id="3.40.1800.10">
    <property type="entry name" value="His-Me finger endonucleases"/>
    <property type="match status" value="1"/>
</dbReference>
<dbReference type="Pfam" id="PF02945">
    <property type="entry name" value="Endonuclease_7"/>
    <property type="match status" value="1"/>
</dbReference>